<accession>A0A8K0A1A4</accession>
<name>A0A8K0A1A4_BRALA</name>
<dbReference type="EMBL" id="OV696690">
    <property type="protein sequence ID" value="CAH1266081.1"/>
    <property type="molecule type" value="Genomic_DNA"/>
</dbReference>
<keyword evidence="2 5" id="KW-0732">Signal</keyword>
<keyword evidence="1" id="KW-0433">Leucine-rich repeat</keyword>
<evidence type="ECO:0000256" key="3">
    <source>
        <dbReference type="ARBA" id="ARBA00022737"/>
    </source>
</evidence>
<protein>
    <submittedName>
        <fullName evidence="7">RTN4R protein</fullName>
    </submittedName>
</protein>
<keyword evidence="3" id="KW-0677">Repeat</keyword>
<dbReference type="PANTHER" id="PTHR24366">
    <property type="entry name" value="IG(IMMUNOGLOBULIN) AND LRR(LEUCINE RICH REPEAT) DOMAINS"/>
    <property type="match status" value="1"/>
</dbReference>
<evidence type="ECO:0000313" key="7">
    <source>
        <dbReference type="EMBL" id="CAH1266081.1"/>
    </source>
</evidence>
<dbReference type="PROSITE" id="PS51450">
    <property type="entry name" value="LRR"/>
    <property type="match status" value="1"/>
</dbReference>
<dbReference type="Pfam" id="PF13855">
    <property type="entry name" value="LRR_8"/>
    <property type="match status" value="1"/>
</dbReference>
<evidence type="ECO:0000313" key="8">
    <source>
        <dbReference type="Proteomes" id="UP000838412"/>
    </source>
</evidence>
<evidence type="ECO:0000256" key="1">
    <source>
        <dbReference type="ARBA" id="ARBA00022614"/>
    </source>
</evidence>
<evidence type="ECO:0000256" key="2">
    <source>
        <dbReference type="ARBA" id="ARBA00022729"/>
    </source>
</evidence>
<evidence type="ECO:0000259" key="6">
    <source>
        <dbReference type="PROSITE" id="PS50835"/>
    </source>
</evidence>
<feature type="compositionally biased region" description="Polar residues" evidence="4">
    <location>
        <begin position="746"/>
        <end position="755"/>
    </location>
</feature>
<feature type="chain" id="PRO_5035473220" evidence="5">
    <location>
        <begin position="22"/>
        <end position="864"/>
    </location>
</feature>
<evidence type="ECO:0000256" key="5">
    <source>
        <dbReference type="SAM" id="SignalP"/>
    </source>
</evidence>
<proteinExistence type="predicted"/>
<evidence type="ECO:0000256" key="4">
    <source>
        <dbReference type="SAM" id="MobiDB-lite"/>
    </source>
</evidence>
<dbReference type="OrthoDB" id="676979at2759"/>
<dbReference type="InterPro" id="IPR007110">
    <property type="entry name" value="Ig-like_dom"/>
</dbReference>
<dbReference type="SUPFAM" id="SSF52058">
    <property type="entry name" value="L domain-like"/>
    <property type="match status" value="1"/>
</dbReference>
<gene>
    <name evidence="7" type="primary">RTN4R</name>
    <name evidence="7" type="ORF">BLAG_LOCUS19806</name>
</gene>
<dbReference type="InterPro" id="IPR032675">
    <property type="entry name" value="LRR_dom_sf"/>
</dbReference>
<dbReference type="Proteomes" id="UP000838412">
    <property type="component" value="Chromosome 5"/>
</dbReference>
<feature type="region of interest" description="Disordered" evidence="4">
    <location>
        <begin position="594"/>
        <end position="842"/>
    </location>
</feature>
<dbReference type="InterPro" id="IPR003591">
    <property type="entry name" value="Leu-rich_rpt_typical-subtyp"/>
</dbReference>
<feature type="signal peptide" evidence="5">
    <location>
        <begin position="1"/>
        <end position="21"/>
    </location>
</feature>
<sequence length="864" mass="92055">MPTTQGVVCLFVLLLLPFSSALRERKRLCSGKCVYDPFVIFGYCNGVDLQIEPTISARNVFSGCAICDRIDPQDVHNNKGPKPGFSFSFPSCLPSSIDIFRLQDLQVSRLTGALFATLPYLQYLYVVNGTVDSIEPGTFNNIPRLNTLVIDGNKLQRLACGWFNDLPSLQTLRLHDNRISLIEAGTFQNLTVLSFLGLSQNYLTHLKREYFEGLSALEFIDLNHNKIEAIEPGTFKPLTYLMVLDLSGNRLTVLAEGWSVGLENFLMTLSMADNTFRCSCTSAWMPEYLSVQSATQGVDSGAVCQVPPELKGEEITEPLMQRLQPCLPPRVTVSAQNDGQTFTCEVYWEEEPYISWHLPGSLVLTVPGRYEGTTSQARLENITTRVEHNVSLEGWTFPCAVPKRNVSNNNTTCGNFAGKTASLLVIGQSQAARWNNQAVRCVASYRRGSSMSNATASAVISVEEPLVEMSATEVVQVQTNTYTTEVTTSTTTVVLQVLLGGSAPDNKNNLYIWISVPCAVALAVLWGCFLIGRFCCGQTEDFICAKQGPADDKEETTGMSDHEYATIKDEDCESPYSDVLRDNEYEEIRDDVTSSAYLQHGQSNNKETRKRNPFYTSNICENRPHGLYTISENDGAEDAGMSGSAGNDGAGDTGSAEVPSGNGNAEDSGMSGNAEVPSGNGDAEDTGISGSAEGPSGNGDAEDSDVSGSAKGPSGNGNVEDSGMSGNAEVPSGNGDSEDAGMSGSAEVTSGNGNAKDSAMSGSAEVPSGNSDAEDCSISGSAEELSGNDEAEHSGMSGSAEGPSRNGDAEDAGVSGSAEGPSGNDSSVDCGVSDGTEGSYKYGKVVVCREKDGTDQPNKDVPLH</sequence>
<dbReference type="AlphaFoldDB" id="A0A8K0A1A4"/>
<dbReference type="PROSITE" id="PS50835">
    <property type="entry name" value="IG_LIKE"/>
    <property type="match status" value="1"/>
</dbReference>
<keyword evidence="8" id="KW-1185">Reference proteome</keyword>
<dbReference type="InterPro" id="IPR001611">
    <property type="entry name" value="Leu-rich_rpt"/>
</dbReference>
<organism evidence="7 8">
    <name type="scientific">Branchiostoma lanceolatum</name>
    <name type="common">Common lancelet</name>
    <name type="synonym">Amphioxus lanceolatum</name>
    <dbReference type="NCBI Taxonomy" id="7740"/>
    <lineage>
        <taxon>Eukaryota</taxon>
        <taxon>Metazoa</taxon>
        <taxon>Chordata</taxon>
        <taxon>Cephalochordata</taxon>
        <taxon>Leptocardii</taxon>
        <taxon>Amphioxiformes</taxon>
        <taxon>Branchiostomatidae</taxon>
        <taxon>Branchiostoma</taxon>
    </lineage>
</organism>
<dbReference type="Gene3D" id="3.80.10.10">
    <property type="entry name" value="Ribonuclease Inhibitor"/>
    <property type="match status" value="1"/>
</dbReference>
<reference evidence="7" key="1">
    <citation type="submission" date="2022-01" db="EMBL/GenBank/DDBJ databases">
        <authorList>
            <person name="Braso-Vives M."/>
        </authorList>
    </citation>
    <scope>NUCLEOTIDE SEQUENCE</scope>
</reference>
<dbReference type="PANTHER" id="PTHR24366:SF161">
    <property type="entry name" value="TIR DOMAIN-CONTAINING PROTEIN"/>
    <property type="match status" value="1"/>
</dbReference>
<dbReference type="SMART" id="SM00369">
    <property type="entry name" value="LRR_TYP"/>
    <property type="match status" value="5"/>
</dbReference>
<feature type="compositionally biased region" description="Polar residues" evidence="4">
    <location>
        <begin position="594"/>
        <end position="605"/>
    </location>
</feature>
<feature type="domain" description="Ig-like" evidence="6">
    <location>
        <begin position="329"/>
        <end position="401"/>
    </location>
</feature>